<evidence type="ECO:0000313" key="5">
    <source>
        <dbReference type="Proteomes" id="UP000308092"/>
    </source>
</evidence>
<reference evidence="3 6" key="2">
    <citation type="submission" date="2019-08" db="EMBL/GenBank/DDBJ databases">
        <title>The genome sequence of a newly discovered highly antifungal drug resistant Aspergillus species, Aspergillus tanneri NIH 1004.</title>
        <authorList>
            <person name="Mounaud S."/>
            <person name="Singh I."/>
            <person name="Joardar V."/>
            <person name="Pakala S."/>
            <person name="Pakala S."/>
            <person name="Venepally P."/>
            <person name="Chung J.K."/>
            <person name="Losada L."/>
            <person name="Nierman W.C."/>
        </authorList>
    </citation>
    <scope>NUCLEOTIDE SEQUENCE [LARGE SCALE GENOMIC DNA]</scope>
    <source>
        <strain evidence="3 6">NIH1004</strain>
    </source>
</reference>
<proteinExistence type="predicted"/>
<comment type="caution">
    <text evidence="4">The sequence shown here is derived from an EMBL/GenBank/DDBJ whole genome shotgun (WGS) entry which is preliminary data.</text>
</comment>
<evidence type="ECO:0000256" key="2">
    <source>
        <dbReference type="SAM" id="Phobius"/>
    </source>
</evidence>
<dbReference type="RefSeq" id="XP_033426622.1">
    <property type="nucleotide sequence ID" value="XM_033570590.1"/>
</dbReference>
<dbReference type="GeneID" id="54328653"/>
<evidence type="ECO:0000256" key="1">
    <source>
        <dbReference type="SAM" id="MobiDB-lite"/>
    </source>
</evidence>
<reference evidence="4 5" key="1">
    <citation type="submission" date="2019-03" db="EMBL/GenBank/DDBJ databases">
        <title>The genome sequence of a newly discovered highly antifungal drug resistant Aspergillus species, Aspergillus tanneri NIH 1004.</title>
        <authorList>
            <person name="Mounaud S."/>
            <person name="Singh I."/>
            <person name="Joardar V."/>
            <person name="Pakala S."/>
            <person name="Pakala S."/>
            <person name="Venepally P."/>
            <person name="Hoover J."/>
            <person name="Nierman W."/>
            <person name="Chung J."/>
            <person name="Losada L."/>
        </authorList>
    </citation>
    <scope>NUCLEOTIDE SEQUENCE [LARGE SCALE GENOMIC DNA]</scope>
    <source>
        <strain evidence="4 5">NIH1004</strain>
    </source>
</reference>
<keyword evidence="2" id="KW-1133">Transmembrane helix</keyword>
<sequence>MGLCGIALLSVAMALFGLFQPIALTGLGTYRLPERMELMTDHLRELLDAVSISVTNGTLKTKRWPALSTQNVALLTAGEVIPSEPNQIPLETDRPSCVSEEGQSSFTEFDILSSTPYHQLGQLFHSYDIENILPLHNVTFPLSSVWIWPTLFFIGLFAFRMFTGAARQERYRQLAEAEIIDFITAIQARKALILERMNLTASETDAQIDKVFAQLTTDLAQLRAQLLTSLSCDADLLRERFQERARSGFERYFSPEQIVEFRLEMRNSDQVIGDGQSRGEPSRNEDQCLGCRGGAATNEASVGNGLIDWPDVSLSSKNGHINSFKAKEEMKDLPQDNAETEAPSPETPEWAKEAQRIEDEKAKLAWWAMASGGKTRTIDDIEKERKIRQESAGEVNRYV</sequence>
<dbReference type="OrthoDB" id="4483413at2759"/>
<dbReference type="Proteomes" id="UP000324241">
    <property type="component" value="Unassembled WGS sequence"/>
</dbReference>
<protein>
    <submittedName>
        <fullName evidence="4">Uncharacterized protein</fullName>
    </submittedName>
</protein>
<keyword evidence="2" id="KW-0472">Membrane</keyword>
<dbReference type="AlphaFoldDB" id="A0A4S3JDW6"/>
<dbReference type="EMBL" id="QUQM01000004">
    <property type="protein sequence ID" value="KAA8647261.1"/>
    <property type="molecule type" value="Genomic_DNA"/>
</dbReference>
<name>A0A4S3JDW6_9EURO</name>
<dbReference type="EMBL" id="SOSA01000428">
    <property type="protein sequence ID" value="THC91311.1"/>
    <property type="molecule type" value="Genomic_DNA"/>
</dbReference>
<evidence type="ECO:0000313" key="4">
    <source>
        <dbReference type="EMBL" id="THC91311.1"/>
    </source>
</evidence>
<keyword evidence="2" id="KW-0812">Transmembrane</keyword>
<keyword evidence="5" id="KW-1185">Reference proteome</keyword>
<evidence type="ECO:0000313" key="3">
    <source>
        <dbReference type="EMBL" id="KAA8647261.1"/>
    </source>
</evidence>
<gene>
    <name evidence="3" type="ORF">ATNIH1004_005951</name>
    <name evidence="4" type="ORF">EYZ11_009235</name>
</gene>
<dbReference type="VEuPathDB" id="FungiDB:EYZ11_009235"/>
<evidence type="ECO:0000313" key="6">
    <source>
        <dbReference type="Proteomes" id="UP000324241"/>
    </source>
</evidence>
<dbReference type="Proteomes" id="UP000308092">
    <property type="component" value="Unassembled WGS sequence"/>
</dbReference>
<accession>A0A4S3JDW6</accession>
<feature type="region of interest" description="Disordered" evidence="1">
    <location>
        <begin position="328"/>
        <end position="351"/>
    </location>
</feature>
<feature type="transmembrane region" description="Helical" evidence="2">
    <location>
        <begin position="145"/>
        <end position="163"/>
    </location>
</feature>
<organism evidence="4 5">
    <name type="scientific">Aspergillus tanneri</name>
    <dbReference type="NCBI Taxonomy" id="1220188"/>
    <lineage>
        <taxon>Eukaryota</taxon>
        <taxon>Fungi</taxon>
        <taxon>Dikarya</taxon>
        <taxon>Ascomycota</taxon>
        <taxon>Pezizomycotina</taxon>
        <taxon>Eurotiomycetes</taxon>
        <taxon>Eurotiomycetidae</taxon>
        <taxon>Eurotiales</taxon>
        <taxon>Aspergillaceae</taxon>
        <taxon>Aspergillus</taxon>
        <taxon>Aspergillus subgen. Circumdati</taxon>
    </lineage>
</organism>